<sequence length="314" mass="35166">MNIWSAFVGLLEQLLLFFSSLTGNMALGIVLFTIAARLFILPLTLSSLRSSRRMQEVQPILKEIQRKYGKDPQRLQEETLRVYREHKINPVGGCLPLLLQLPIFFGVYQAVYHLMVPEQRVNLSAAAAEMLKDERLAQILAAPFFGMDLGMPAFGPNGFAGFAYLILPVLSIVLQLMQQLMATPRVQDPQQKAFTQAMLIMPFVFGYIAFTFPTGAVLYWVISSIIGVIQQYFTSGWGSLANYLRFLPPDNRPAPALSLAPATASQATEAQPETPKVDFWSVMRPLTEAPVESSETAGEEHRAARQHPNPRRRR</sequence>
<proteinExistence type="inferred from homology"/>
<dbReference type="InterPro" id="IPR028055">
    <property type="entry name" value="YidC/Oxa/ALB_C"/>
</dbReference>
<dbReference type="InterPro" id="IPR047196">
    <property type="entry name" value="YidC_ALB_C"/>
</dbReference>
<dbReference type="GO" id="GO:0015031">
    <property type="term" value="P:protein transport"/>
    <property type="evidence" value="ECO:0007669"/>
    <property type="project" value="UniProtKB-KW"/>
</dbReference>
<dbReference type="GO" id="GO:0051205">
    <property type="term" value="P:protein insertion into membrane"/>
    <property type="evidence" value="ECO:0007669"/>
    <property type="project" value="TreeGrafter"/>
</dbReference>
<organism evidence="13 14">
    <name type="scientific">Chloroflexus islandicus</name>
    <dbReference type="NCBI Taxonomy" id="1707952"/>
    <lineage>
        <taxon>Bacteria</taxon>
        <taxon>Bacillati</taxon>
        <taxon>Chloroflexota</taxon>
        <taxon>Chloroflexia</taxon>
        <taxon>Chloroflexales</taxon>
        <taxon>Chloroflexineae</taxon>
        <taxon>Chloroflexaceae</taxon>
        <taxon>Chloroflexus</taxon>
    </lineage>
</organism>
<comment type="caution">
    <text evidence="13">The sequence shown here is derived from an EMBL/GenBank/DDBJ whole genome shotgun (WGS) entry which is preliminary data.</text>
</comment>
<dbReference type="Pfam" id="PF02096">
    <property type="entry name" value="60KD_IMP"/>
    <property type="match status" value="1"/>
</dbReference>
<keyword evidence="6 11" id="KW-1133">Transmembrane helix</keyword>
<keyword evidence="4 9" id="KW-0812">Transmembrane</keyword>
<feature type="domain" description="Membrane insertase YidC/Oxa/ALB C-terminal" evidence="12">
    <location>
        <begin position="26"/>
        <end position="234"/>
    </location>
</feature>
<evidence type="ECO:0000256" key="6">
    <source>
        <dbReference type="ARBA" id="ARBA00022989"/>
    </source>
</evidence>
<name>A0A178MG57_9CHLR</name>
<feature type="transmembrane region" description="Helical" evidence="11">
    <location>
        <begin position="198"/>
        <end position="222"/>
    </location>
</feature>
<keyword evidence="3" id="KW-1003">Cell membrane</keyword>
<feature type="transmembrane region" description="Helical" evidence="11">
    <location>
        <begin position="91"/>
        <end position="111"/>
    </location>
</feature>
<dbReference type="PANTHER" id="PTHR12428:SF65">
    <property type="entry name" value="CYTOCHROME C OXIDASE ASSEMBLY PROTEIN COX18, MITOCHONDRIAL"/>
    <property type="match status" value="1"/>
</dbReference>
<evidence type="ECO:0000256" key="4">
    <source>
        <dbReference type="ARBA" id="ARBA00022692"/>
    </source>
</evidence>
<keyword evidence="8" id="KW-0143">Chaperone</keyword>
<feature type="compositionally biased region" description="Basic residues" evidence="10">
    <location>
        <begin position="304"/>
        <end position="314"/>
    </location>
</feature>
<dbReference type="GO" id="GO:0005886">
    <property type="term" value="C:plasma membrane"/>
    <property type="evidence" value="ECO:0007669"/>
    <property type="project" value="UniProtKB-SubCell"/>
</dbReference>
<keyword evidence="2" id="KW-0813">Transport</keyword>
<evidence type="ECO:0000256" key="10">
    <source>
        <dbReference type="SAM" id="MobiDB-lite"/>
    </source>
</evidence>
<feature type="compositionally biased region" description="Low complexity" evidence="10">
    <location>
        <begin position="258"/>
        <end position="268"/>
    </location>
</feature>
<dbReference type="Proteomes" id="UP000078287">
    <property type="component" value="Unassembled WGS sequence"/>
</dbReference>
<evidence type="ECO:0000259" key="12">
    <source>
        <dbReference type="Pfam" id="PF02096"/>
    </source>
</evidence>
<dbReference type="PANTHER" id="PTHR12428">
    <property type="entry name" value="OXA1"/>
    <property type="match status" value="1"/>
</dbReference>
<evidence type="ECO:0000313" key="13">
    <source>
        <dbReference type="EMBL" id="OAN47576.1"/>
    </source>
</evidence>
<keyword evidence="7 11" id="KW-0472">Membrane</keyword>
<feature type="region of interest" description="Disordered" evidence="10">
    <location>
        <begin position="258"/>
        <end position="314"/>
    </location>
</feature>
<reference evidence="13 14" key="1">
    <citation type="submission" date="2016-04" db="EMBL/GenBank/DDBJ databases">
        <title>Chloroflexus islandicus sp. nov., a thermophilic filamentous anoxygenic phototrophic bacterium from geyser Strokkur (Iceland).</title>
        <authorList>
            <person name="Gaisin V.A."/>
            <person name="Kalashnikov A.M."/>
            <person name="Sukhacheva M.V."/>
            <person name="Grouzdev D.S."/>
            <person name="Ivanov T.M."/>
            <person name="Kuznetsov B."/>
            <person name="Gorlenko V.M."/>
        </authorList>
    </citation>
    <scope>NUCLEOTIDE SEQUENCE [LARGE SCALE GENOMIC DNA]</scope>
    <source>
        <strain evidence="14">isl-2</strain>
    </source>
</reference>
<dbReference type="RefSeq" id="WP_066783694.1">
    <property type="nucleotide sequence ID" value="NZ_LWQS01000036.1"/>
</dbReference>
<comment type="similarity">
    <text evidence="9">Belongs to the OXA1/ALB3/YidC family.</text>
</comment>
<evidence type="ECO:0000313" key="14">
    <source>
        <dbReference type="Proteomes" id="UP000078287"/>
    </source>
</evidence>
<evidence type="ECO:0000256" key="2">
    <source>
        <dbReference type="ARBA" id="ARBA00022448"/>
    </source>
</evidence>
<dbReference type="OrthoDB" id="9780552at2"/>
<dbReference type="CDD" id="cd20070">
    <property type="entry name" value="5TM_YidC_Alb3"/>
    <property type="match status" value="1"/>
</dbReference>
<dbReference type="EMBL" id="LWQS01000036">
    <property type="protein sequence ID" value="OAN47576.1"/>
    <property type="molecule type" value="Genomic_DNA"/>
</dbReference>
<evidence type="ECO:0000256" key="9">
    <source>
        <dbReference type="RuleBase" id="RU003945"/>
    </source>
</evidence>
<dbReference type="NCBIfam" id="TIGR03592">
    <property type="entry name" value="yidC_oxa1_cterm"/>
    <property type="match status" value="1"/>
</dbReference>
<gene>
    <name evidence="13" type="ORF">A6A03_10010</name>
</gene>
<feature type="transmembrane region" description="Helical" evidence="11">
    <location>
        <begin position="159"/>
        <end position="177"/>
    </location>
</feature>
<evidence type="ECO:0000256" key="11">
    <source>
        <dbReference type="SAM" id="Phobius"/>
    </source>
</evidence>
<evidence type="ECO:0000256" key="7">
    <source>
        <dbReference type="ARBA" id="ARBA00023136"/>
    </source>
</evidence>
<dbReference type="AlphaFoldDB" id="A0A178MG57"/>
<keyword evidence="14" id="KW-1185">Reference proteome</keyword>
<protein>
    <recommendedName>
        <fullName evidence="12">Membrane insertase YidC/Oxa/ALB C-terminal domain-containing protein</fullName>
    </recommendedName>
</protein>
<keyword evidence="5" id="KW-0653">Protein transport</keyword>
<evidence type="ECO:0000256" key="5">
    <source>
        <dbReference type="ARBA" id="ARBA00022927"/>
    </source>
</evidence>
<dbReference type="GO" id="GO:0032977">
    <property type="term" value="F:membrane insertase activity"/>
    <property type="evidence" value="ECO:0007669"/>
    <property type="project" value="InterPro"/>
</dbReference>
<dbReference type="STRING" id="1707952.A6A03_10010"/>
<accession>A0A178MG57</accession>
<evidence type="ECO:0000256" key="1">
    <source>
        <dbReference type="ARBA" id="ARBA00004651"/>
    </source>
</evidence>
<evidence type="ECO:0000256" key="8">
    <source>
        <dbReference type="ARBA" id="ARBA00023186"/>
    </source>
</evidence>
<evidence type="ECO:0000256" key="3">
    <source>
        <dbReference type="ARBA" id="ARBA00022475"/>
    </source>
</evidence>
<feature type="transmembrane region" description="Helical" evidence="11">
    <location>
        <begin position="25"/>
        <end position="45"/>
    </location>
</feature>
<dbReference type="InterPro" id="IPR001708">
    <property type="entry name" value="YidC/ALB3/OXA1/COX18"/>
</dbReference>
<comment type="subcellular location">
    <subcellularLocation>
        <location evidence="1">Cell membrane</location>
        <topology evidence="1">Multi-pass membrane protein</topology>
    </subcellularLocation>
    <subcellularLocation>
        <location evidence="9">Membrane</location>
        <topology evidence="9">Multi-pass membrane protein</topology>
    </subcellularLocation>
</comment>